<evidence type="ECO:0000313" key="4">
    <source>
        <dbReference type="Proteomes" id="UP000749646"/>
    </source>
</evidence>
<comment type="caution">
    <text evidence="3">The sequence shown here is derived from an EMBL/GenBank/DDBJ whole genome shotgun (WGS) entry which is preliminary data.</text>
</comment>
<evidence type="ECO:0000256" key="2">
    <source>
        <dbReference type="SAM" id="Phobius"/>
    </source>
</evidence>
<dbReference type="AlphaFoldDB" id="A0A9P6MKD3"/>
<dbReference type="EMBL" id="JAAAHW010000214">
    <property type="protein sequence ID" value="KAG0005057.1"/>
    <property type="molecule type" value="Genomic_DNA"/>
</dbReference>
<feature type="transmembrane region" description="Helical" evidence="2">
    <location>
        <begin position="314"/>
        <end position="334"/>
    </location>
</feature>
<keyword evidence="2" id="KW-0812">Transmembrane</keyword>
<name>A0A9P6MKD3_9FUNG</name>
<feature type="region of interest" description="Disordered" evidence="1">
    <location>
        <begin position="1"/>
        <end position="33"/>
    </location>
</feature>
<proteinExistence type="predicted"/>
<keyword evidence="2" id="KW-1133">Transmembrane helix</keyword>
<protein>
    <submittedName>
        <fullName evidence="3">Uncharacterized protein</fullName>
    </submittedName>
</protein>
<reference evidence="3" key="1">
    <citation type="journal article" date="2020" name="Fungal Divers.">
        <title>Resolving the Mortierellaceae phylogeny through synthesis of multi-gene phylogenetics and phylogenomics.</title>
        <authorList>
            <person name="Vandepol N."/>
            <person name="Liber J."/>
            <person name="Desiro A."/>
            <person name="Na H."/>
            <person name="Kennedy M."/>
            <person name="Barry K."/>
            <person name="Grigoriev I.V."/>
            <person name="Miller A.N."/>
            <person name="O'Donnell K."/>
            <person name="Stajich J.E."/>
            <person name="Bonito G."/>
        </authorList>
    </citation>
    <scope>NUCLEOTIDE SEQUENCE</scope>
    <source>
        <strain evidence="3">MES-2147</strain>
    </source>
</reference>
<evidence type="ECO:0000256" key="1">
    <source>
        <dbReference type="SAM" id="MobiDB-lite"/>
    </source>
</evidence>
<dbReference type="Proteomes" id="UP000749646">
    <property type="component" value="Unassembled WGS sequence"/>
</dbReference>
<sequence>MPLTWPKIEPEEHIPDLEEHSHDNPDPDPDPEYIPTKAICTVDDTGVFSVSHVNTQDIIRGLQYIPSAASGSWIKITGLDGYRSDPLSDIKLSNAKDDQGKNILMSFAYGRPRAALVIGALDPTTMTMIQGPSTDFTGYHEIDVAVNVKSIFIFGTSESNARDNFLNEYPASVTSVTTLGVGKSHDISAISPCDVYMEAVGDSVLILCANTIGRAFVLRETVSPLPPIPDGPLKLDLRFKAGIDSFPVPFFYYRDHHGTFSLPINGPLMGVPIPAKNNITIQEGYGDVLPQRYPEQYMSSWGSELGRSRGIGCIGAIAGGINAVVIVIIAVLGFDLRGNWREVHTTVAVTAIRSTCLFNSSSTGTLSSKAIEILNSSELIAGSHRSLELCDTNFIDHRQNPNPELISKDFK</sequence>
<organism evidence="3 4">
    <name type="scientific">Modicella reniformis</name>
    <dbReference type="NCBI Taxonomy" id="1440133"/>
    <lineage>
        <taxon>Eukaryota</taxon>
        <taxon>Fungi</taxon>
        <taxon>Fungi incertae sedis</taxon>
        <taxon>Mucoromycota</taxon>
        <taxon>Mortierellomycotina</taxon>
        <taxon>Mortierellomycetes</taxon>
        <taxon>Mortierellales</taxon>
        <taxon>Mortierellaceae</taxon>
        <taxon>Modicella</taxon>
    </lineage>
</organism>
<gene>
    <name evidence="3" type="ORF">BGZ65_012033</name>
</gene>
<keyword evidence="4" id="KW-1185">Reference proteome</keyword>
<evidence type="ECO:0000313" key="3">
    <source>
        <dbReference type="EMBL" id="KAG0005057.1"/>
    </source>
</evidence>
<keyword evidence="2" id="KW-0472">Membrane</keyword>
<feature type="compositionally biased region" description="Basic and acidic residues" evidence="1">
    <location>
        <begin position="8"/>
        <end position="25"/>
    </location>
</feature>
<accession>A0A9P6MKD3</accession>